<name>A0ABW7G1W0_9BURK</name>
<dbReference type="Pfam" id="PF13410">
    <property type="entry name" value="GST_C_2"/>
    <property type="match status" value="1"/>
</dbReference>
<dbReference type="SUPFAM" id="SSF52833">
    <property type="entry name" value="Thioredoxin-like"/>
    <property type="match status" value="1"/>
</dbReference>
<dbReference type="PANTHER" id="PTHR44051">
    <property type="entry name" value="GLUTATHIONE S-TRANSFERASE-RELATED"/>
    <property type="match status" value="1"/>
</dbReference>
<organism evidence="3 4">
    <name type="scientific">Pelomonas nitida</name>
    <dbReference type="NCBI Taxonomy" id="3299027"/>
    <lineage>
        <taxon>Bacteria</taxon>
        <taxon>Pseudomonadati</taxon>
        <taxon>Pseudomonadota</taxon>
        <taxon>Betaproteobacteria</taxon>
        <taxon>Burkholderiales</taxon>
        <taxon>Sphaerotilaceae</taxon>
        <taxon>Roseateles</taxon>
    </lineage>
</organism>
<dbReference type="InterPro" id="IPR010987">
    <property type="entry name" value="Glutathione-S-Trfase_C-like"/>
</dbReference>
<dbReference type="Gene3D" id="1.20.1050.10">
    <property type="match status" value="1"/>
</dbReference>
<dbReference type="Proteomes" id="UP001606305">
    <property type="component" value="Unassembled WGS sequence"/>
</dbReference>
<dbReference type="EMBL" id="JBIGIA010000002">
    <property type="protein sequence ID" value="MFG6455844.1"/>
    <property type="molecule type" value="Genomic_DNA"/>
</dbReference>
<gene>
    <name evidence="3" type="ORF">ACG00X_03275</name>
</gene>
<evidence type="ECO:0000313" key="3">
    <source>
        <dbReference type="EMBL" id="MFG6455844.1"/>
    </source>
</evidence>
<evidence type="ECO:0000259" key="2">
    <source>
        <dbReference type="PROSITE" id="PS50405"/>
    </source>
</evidence>
<dbReference type="Pfam" id="PF13417">
    <property type="entry name" value="GST_N_3"/>
    <property type="match status" value="1"/>
</dbReference>
<evidence type="ECO:0000259" key="1">
    <source>
        <dbReference type="PROSITE" id="PS50404"/>
    </source>
</evidence>
<dbReference type="InterPro" id="IPR036282">
    <property type="entry name" value="Glutathione-S-Trfase_C_sf"/>
</dbReference>
<dbReference type="PROSITE" id="PS50405">
    <property type="entry name" value="GST_CTER"/>
    <property type="match status" value="1"/>
</dbReference>
<proteinExistence type="predicted"/>
<dbReference type="PANTHER" id="PTHR44051:SF8">
    <property type="entry name" value="GLUTATHIONE S-TRANSFERASE GSTA"/>
    <property type="match status" value="1"/>
</dbReference>
<keyword evidence="4" id="KW-1185">Reference proteome</keyword>
<feature type="domain" description="GST C-terminal" evidence="2">
    <location>
        <begin position="87"/>
        <end position="213"/>
    </location>
</feature>
<comment type="caution">
    <text evidence="3">The sequence shown here is derived from an EMBL/GenBank/DDBJ whole genome shotgun (WGS) entry which is preliminary data.</text>
</comment>
<reference evidence="3 4" key="1">
    <citation type="submission" date="2024-09" db="EMBL/GenBank/DDBJ databases">
        <title>Novel species of the genus Pelomonas and Roseateles isolated from streams.</title>
        <authorList>
            <person name="Lu H."/>
        </authorList>
    </citation>
    <scope>NUCLEOTIDE SEQUENCE [LARGE SCALE GENOMIC DNA]</scope>
    <source>
        <strain evidence="3 4">BYS96W</strain>
    </source>
</reference>
<dbReference type="CDD" id="cd00299">
    <property type="entry name" value="GST_C_family"/>
    <property type="match status" value="1"/>
</dbReference>
<protein>
    <submittedName>
        <fullName evidence="3">Glutathione S-transferase family protein</fullName>
    </submittedName>
</protein>
<dbReference type="InterPro" id="IPR036249">
    <property type="entry name" value="Thioredoxin-like_sf"/>
</dbReference>
<evidence type="ECO:0000313" key="4">
    <source>
        <dbReference type="Proteomes" id="UP001606305"/>
    </source>
</evidence>
<dbReference type="CDD" id="cd00570">
    <property type="entry name" value="GST_N_family"/>
    <property type="match status" value="1"/>
</dbReference>
<dbReference type="SFLD" id="SFLDS00019">
    <property type="entry name" value="Glutathione_Transferase_(cytos"/>
    <property type="match status" value="1"/>
</dbReference>
<dbReference type="Gene3D" id="3.40.30.10">
    <property type="entry name" value="Glutaredoxin"/>
    <property type="match status" value="1"/>
</dbReference>
<dbReference type="RefSeq" id="WP_394486515.1">
    <property type="nucleotide sequence ID" value="NZ_JBIGIA010000002.1"/>
</dbReference>
<feature type="domain" description="GST N-terminal" evidence="1">
    <location>
        <begin position="1"/>
        <end position="81"/>
    </location>
</feature>
<dbReference type="InterPro" id="IPR040079">
    <property type="entry name" value="Glutathione_S-Trfase"/>
</dbReference>
<accession>A0ABW7G1W0</accession>
<dbReference type="SFLD" id="SFLDG00358">
    <property type="entry name" value="Main_(cytGST)"/>
    <property type="match status" value="1"/>
</dbReference>
<dbReference type="PROSITE" id="PS50404">
    <property type="entry name" value="GST_NTER"/>
    <property type="match status" value="1"/>
</dbReference>
<dbReference type="InterPro" id="IPR004045">
    <property type="entry name" value="Glutathione_S-Trfase_N"/>
</dbReference>
<sequence length="224" mass="25583">MSLTLHYHPLSSHCWKLLIALDELGLPFEPRIVNLGHPAERAAYAALWPTAKIPLLVDGDRVIPETTIQLEYLDHHHGGAARLLPDGFDAQQQVRLWERLFDAYVMHPMQRYIAQQLRPEAQRDAIEQAEVGRTLAMAYDMIEQRRGPHTWAAADSFSMADCTAAPALFYATTILPLTDRHRGLQAYVDRLLARPSVARTLEQARPFFRYYPLHHALPARFRDG</sequence>
<dbReference type="SUPFAM" id="SSF47616">
    <property type="entry name" value="GST C-terminal domain-like"/>
    <property type="match status" value="1"/>
</dbReference>